<dbReference type="Pfam" id="PF03629">
    <property type="entry name" value="SASA"/>
    <property type="match status" value="1"/>
</dbReference>
<dbReference type="PANTHER" id="PTHR22901:SF0">
    <property type="entry name" value="SIALATE O-ACETYLESTERASE"/>
    <property type="match status" value="1"/>
</dbReference>
<dbReference type="AlphaFoldDB" id="A0A815HGN7"/>
<dbReference type="EMBL" id="CAJNOJ010000263">
    <property type="protein sequence ID" value="CAF1350546.1"/>
    <property type="molecule type" value="Genomic_DNA"/>
</dbReference>
<dbReference type="PANTHER" id="PTHR22901">
    <property type="entry name" value="SIALATE O-ACETYLESTERASE"/>
    <property type="match status" value="1"/>
</dbReference>
<evidence type="ECO:0000256" key="2">
    <source>
        <dbReference type="SAM" id="SignalP"/>
    </source>
</evidence>
<dbReference type="GO" id="GO:0001681">
    <property type="term" value="F:sialate O-acetylesterase activity"/>
    <property type="evidence" value="ECO:0007669"/>
    <property type="project" value="InterPro"/>
</dbReference>
<accession>A0A815HGN7</accession>
<reference evidence="4" key="1">
    <citation type="submission" date="2021-02" db="EMBL/GenBank/DDBJ databases">
        <authorList>
            <person name="Nowell W R."/>
        </authorList>
    </citation>
    <scope>NUCLEOTIDE SEQUENCE</scope>
</reference>
<evidence type="ECO:0000313" key="5">
    <source>
        <dbReference type="Proteomes" id="UP000663852"/>
    </source>
</evidence>
<dbReference type="InterPro" id="IPR005181">
    <property type="entry name" value="SASA"/>
</dbReference>
<keyword evidence="1" id="KW-0378">Hydrolase</keyword>
<dbReference type="SUPFAM" id="SSF52266">
    <property type="entry name" value="SGNH hydrolase"/>
    <property type="match status" value="1"/>
</dbReference>
<organism evidence="4 5">
    <name type="scientific">Adineta ricciae</name>
    <name type="common">Rotifer</name>
    <dbReference type="NCBI Taxonomy" id="249248"/>
    <lineage>
        <taxon>Eukaryota</taxon>
        <taxon>Metazoa</taxon>
        <taxon>Spiralia</taxon>
        <taxon>Gnathifera</taxon>
        <taxon>Rotifera</taxon>
        <taxon>Eurotatoria</taxon>
        <taxon>Bdelloidea</taxon>
        <taxon>Adinetida</taxon>
        <taxon>Adinetidae</taxon>
        <taxon>Adineta</taxon>
    </lineage>
</organism>
<dbReference type="Gene3D" id="3.40.50.1110">
    <property type="entry name" value="SGNH hydrolase"/>
    <property type="match status" value="1"/>
</dbReference>
<evidence type="ECO:0000259" key="3">
    <source>
        <dbReference type="Pfam" id="PF03629"/>
    </source>
</evidence>
<evidence type="ECO:0000313" key="4">
    <source>
        <dbReference type="EMBL" id="CAF1350546.1"/>
    </source>
</evidence>
<evidence type="ECO:0000256" key="1">
    <source>
        <dbReference type="ARBA" id="ARBA00022801"/>
    </source>
</evidence>
<feature type="domain" description="Sialate O-acetylesterase" evidence="3">
    <location>
        <begin position="118"/>
        <end position="385"/>
    </location>
</feature>
<comment type="caution">
    <text evidence="4">The sequence shown here is derived from an EMBL/GenBank/DDBJ whole genome shotgun (WGS) entry which is preliminary data.</text>
</comment>
<protein>
    <recommendedName>
        <fullName evidence="3">Sialate O-acetylesterase domain-containing protein</fullName>
    </recommendedName>
</protein>
<name>A0A815HGN7_ADIRI</name>
<feature type="chain" id="PRO_5032364129" description="Sialate O-acetylesterase domain-containing protein" evidence="2">
    <location>
        <begin position="22"/>
        <end position="518"/>
    </location>
</feature>
<dbReference type="InterPro" id="IPR036514">
    <property type="entry name" value="SGNH_hydro_sf"/>
</dbReference>
<dbReference type="GO" id="GO:0005975">
    <property type="term" value="P:carbohydrate metabolic process"/>
    <property type="evidence" value="ECO:0007669"/>
    <property type="project" value="TreeGrafter"/>
</dbReference>
<gene>
    <name evidence="4" type="ORF">EDS130_LOCUS33254</name>
</gene>
<dbReference type="Proteomes" id="UP000663852">
    <property type="component" value="Unassembled WGS sequence"/>
</dbReference>
<proteinExistence type="predicted"/>
<dbReference type="OrthoDB" id="42638at2759"/>
<feature type="signal peptide" evidence="2">
    <location>
        <begin position="1"/>
        <end position="21"/>
    </location>
</feature>
<sequence length="518" mass="58637">MNVKHLFSLILLATYTISCHGAFRFANYMQDHMVLQRAPKRAVVWGYSDTSSDITLEFDNQMYKTISGSHPVNNYGESIWSITLDPQPDGGPNQINVHQTLPNGTLITITLNDVYFGDVWFCSGQSNMQMTVRDIFNASIEIANANKYPKIRLFTAALKPSATPVEELIGIEQNWSIPSAESVGGPSWSYISAVCWLYGRMIHEELGGIPIGLIVSSWGGTAIELWMPPQPLHDCGISSGMVPLQSYNQLLQIQETLNNSNLYNAMIYPFTRMVIYGAIWYQGESNSDYNRDKYTCTFSKMIQSWREIWHERTNGTTDIQFPFGFVQLSTSTNDSRKVGGFPWIRWHQTFDVGYVPNHVVPNVFMAVALDLRDDPNNVHPRTKHDVAYRLSRAGLAVAYNRSIEFQGPIVSNANVSSDRERIYVTYTTVTDMIFQSLDGFEICCQGVTCETNDDVWIPSSISDKSDLTLIIRIRNACTGKPIYGLRYLWHETPCPYKQAAIYSFTDPNLPSPPYMKIF</sequence>
<dbReference type="InterPro" id="IPR039329">
    <property type="entry name" value="SIAE"/>
</dbReference>
<keyword evidence="2" id="KW-0732">Signal</keyword>